<dbReference type="Pfam" id="PF06073">
    <property type="entry name" value="DUF934"/>
    <property type="match status" value="1"/>
</dbReference>
<dbReference type="STRING" id="187868.SAMN05192589_10677"/>
<dbReference type="Proteomes" id="UP000198781">
    <property type="component" value="Unassembled WGS sequence"/>
</dbReference>
<dbReference type="PIRSF" id="PIRSF030820">
    <property type="entry name" value="UCP030820"/>
    <property type="match status" value="1"/>
</dbReference>
<evidence type="ECO:0000313" key="2">
    <source>
        <dbReference type="Proteomes" id="UP000198781"/>
    </source>
</evidence>
<dbReference type="InterPro" id="IPR008318">
    <property type="entry name" value="UCP030820"/>
</dbReference>
<keyword evidence="2" id="KW-1185">Reference proteome</keyword>
<reference evidence="1 2" key="1">
    <citation type="submission" date="2016-10" db="EMBL/GenBank/DDBJ databases">
        <authorList>
            <person name="de Groot N.N."/>
        </authorList>
    </citation>
    <scope>NUCLEOTIDE SEQUENCE [LARGE SCALE GENOMIC DNA]</scope>
    <source>
        <strain evidence="1 2">DSM 16619</strain>
    </source>
</reference>
<protein>
    <submittedName>
        <fullName evidence="1">Uncharacterized conserved protein, DUF934 family</fullName>
    </submittedName>
</protein>
<dbReference type="OrthoDB" id="9800421at2"/>
<evidence type="ECO:0000313" key="1">
    <source>
        <dbReference type="EMBL" id="SDD40351.1"/>
    </source>
</evidence>
<organism evidence="1 2">
    <name type="scientific">Paracidovorax valerianellae</name>
    <dbReference type="NCBI Taxonomy" id="187868"/>
    <lineage>
        <taxon>Bacteria</taxon>
        <taxon>Pseudomonadati</taxon>
        <taxon>Pseudomonadota</taxon>
        <taxon>Betaproteobacteria</taxon>
        <taxon>Burkholderiales</taxon>
        <taxon>Comamonadaceae</taxon>
        <taxon>Paracidovorax</taxon>
    </lineage>
</organism>
<dbReference type="AlphaFoldDB" id="A0A1G6UGF5"/>
<sequence>MKIIAASAHSTSAEGQNVLELANDADPLAQDLAGVTRIDLHFPKFTDGRAFSQARLLRQRLKFAGEIRATGDVLIDQLVQMARCGFDVAVLREGVDMADAQRQLDRFHAFYQGDVTHPLPHFRDAA</sequence>
<accession>A0A1G6UGF5</accession>
<proteinExistence type="predicted"/>
<name>A0A1G6UGF5_9BURK</name>
<dbReference type="RefSeq" id="WP_092743736.1">
    <property type="nucleotide sequence ID" value="NZ_FMZC01000006.1"/>
</dbReference>
<dbReference type="EMBL" id="FMZC01000006">
    <property type="protein sequence ID" value="SDD40351.1"/>
    <property type="molecule type" value="Genomic_DNA"/>
</dbReference>
<gene>
    <name evidence="1" type="ORF">SAMN05192589_10677</name>
</gene>